<reference evidence="1 2" key="1">
    <citation type="submission" date="2022-06" db="EMBL/GenBank/DDBJ databases">
        <title>Endosaccharibacter gen. nov., sp. nov., endophytic bacteria isolated from sugarcane.</title>
        <authorList>
            <person name="Pitiwittayakul N."/>
            <person name="Yukphan P."/>
            <person name="Charoenyingcharoen P."/>
            <person name="Tanasupawat S."/>
        </authorList>
    </citation>
    <scope>NUCLEOTIDE SEQUENCE [LARGE SCALE GENOMIC DNA]</scope>
    <source>
        <strain evidence="1 2">KSS8</strain>
    </source>
</reference>
<organism evidence="1 2">
    <name type="scientific">Endosaccharibacter trunci</name>
    <dbReference type="NCBI Taxonomy" id="2812733"/>
    <lineage>
        <taxon>Bacteria</taxon>
        <taxon>Pseudomonadati</taxon>
        <taxon>Pseudomonadota</taxon>
        <taxon>Alphaproteobacteria</taxon>
        <taxon>Acetobacterales</taxon>
        <taxon>Acetobacteraceae</taxon>
        <taxon>Endosaccharibacter</taxon>
    </lineage>
</organism>
<comment type="caution">
    <text evidence="1">The sequence shown here is derived from an EMBL/GenBank/DDBJ whole genome shotgun (WGS) entry which is preliminary data.</text>
</comment>
<proteinExistence type="predicted"/>
<keyword evidence="2" id="KW-1185">Reference proteome</keyword>
<accession>A0ABT1W6D1</accession>
<name>A0ABT1W6D1_9PROT</name>
<evidence type="ECO:0000313" key="2">
    <source>
        <dbReference type="Proteomes" id="UP001524587"/>
    </source>
</evidence>
<evidence type="ECO:0008006" key="3">
    <source>
        <dbReference type="Google" id="ProtNLM"/>
    </source>
</evidence>
<sequence>MIKALLASTKTQTRRVMRVQPPTRIRFPHSDFGLSRSVADGIKMYSQNDHPRLPKHPTDWDLVGSVGVARDAGFPMRYRCPFGQPGDLLWVREAHGIIDNREYGGTLSAEYHADTDAARPGGWENEPDSPDALRWRPSIHMPRWASRLTLRITDVRAQLLQDISEEDARAEGIGDGGCLSCGMPEPCGCPSPLPSVRDGFAWLWNNLRGPDAWSANPWVWALTFETLHANVVSLEGSRA</sequence>
<dbReference type="EMBL" id="JAMSKV010000004">
    <property type="protein sequence ID" value="MCQ8277965.1"/>
    <property type="molecule type" value="Genomic_DNA"/>
</dbReference>
<dbReference type="Proteomes" id="UP001524587">
    <property type="component" value="Unassembled WGS sequence"/>
</dbReference>
<dbReference type="RefSeq" id="WP_422863430.1">
    <property type="nucleotide sequence ID" value="NZ_JAMSKV010000004.1"/>
</dbReference>
<evidence type="ECO:0000313" key="1">
    <source>
        <dbReference type="EMBL" id="MCQ8277965.1"/>
    </source>
</evidence>
<protein>
    <recommendedName>
        <fullName evidence="3">Morphogenetic protein</fullName>
    </recommendedName>
</protein>
<gene>
    <name evidence="1" type="ORF">NFI95_05835</name>
</gene>